<comment type="caution">
    <text evidence="1">The sequence shown here is derived from an EMBL/GenBank/DDBJ whole genome shotgun (WGS) entry which is preliminary data.</text>
</comment>
<evidence type="ECO:0000313" key="2">
    <source>
        <dbReference type="Proteomes" id="UP000583266"/>
    </source>
</evidence>
<dbReference type="EMBL" id="JABBGC010000001">
    <property type="protein sequence ID" value="NML38231.1"/>
    <property type="molecule type" value="Genomic_DNA"/>
</dbReference>
<keyword evidence="2" id="KW-1185">Reference proteome</keyword>
<evidence type="ECO:0000313" key="1">
    <source>
        <dbReference type="EMBL" id="NML38231.1"/>
    </source>
</evidence>
<protein>
    <submittedName>
        <fullName evidence="1">Uncharacterized protein</fullName>
    </submittedName>
</protein>
<organism evidence="1 2">
    <name type="scientific">Chitinophaga fulva</name>
    <dbReference type="NCBI Taxonomy" id="2728842"/>
    <lineage>
        <taxon>Bacteria</taxon>
        <taxon>Pseudomonadati</taxon>
        <taxon>Bacteroidota</taxon>
        <taxon>Chitinophagia</taxon>
        <taxon>Chitinophagales</taxon>
        <taxon>Chitinophagaceae</taxon>
        <taxon>Chitinophaga</taxon>
    </lineage>
</organism>
<proteinExistence type="predicted"/>
<reference evidence="1 2" key="1">
    <citation type="submission" date="2020-04" db="EMBL/GenBank/DDBJ databases">
        <title>Chitinophaga sp. G-6-1-13 sp. nov., isolated from soil.</title>
        <authorList>
            <person name="Dahal R.H."/>
            <person name="Chaudhary D.K."/>
        </authorList>
    </citation>
    <scope>NUCLEOTIDE SEQUENCE [LARGE SCALE GENOMIC DNA]</scope>
    <source>
        <strain evidence="1 2">G-6-1-13</strain>
    </source>
</reference>
<accession>A0A848GKN6</accession>
<dbReference type="Proteomes" id="UP000583266">
    <property type="component" value="Unassembled WGS sequence"/>
</dbReference>
<sequence length="67" mass="7598">MKKETLNLLSAKLEEKYHGLSAKSVFQPDRMQITFGNESSFEIRFDTLNAGIKEKGAFLLSYLLNGQ</sequence>
<dbReference type="RefSeq" id="WP_169225246.1">
    <property type="nucleotide sequence ID" value="NZ_JABBGC010000001.1"/>
</dbReference>
<gene>
    <name evidence="1" type="ORF">HHL17_13580</name>
</gene>
<name>A0A848GKN6_9BACT</name>
<dbReference type="AlphaFoldDB" id="A0A848GKN6"/>